<dbReference type="InterPro" id="IPR003859">
    <property type="entry name" value="Galactosyl_T"/>
</dbReference>
<comment type="pathway">
    <text evidence="2">Protein modification; protein glycosylation.</text>
</comment>
<dbReference type="SUPFAM" id="SSF53448">
    <property type="entry name" value="Nucleotide-diphospho-sugar transferases"/>
    <property type="match status" value="1"/>
</dbReference>
<reference evidence="14" key="1">
    <citation type="journal article" date="2020" name="Nature">
        <title>Giant virus diversity and host interactions through global metagenomics.</title>
        <authorList>
            <person name="Schulz F."/>
            <person name="Roux S."/>
            <person name="Paez-Espino D."/>
            <person name="Jungbluth S."/>
            <person name="Walsh D.A."/>
            <person name="Denef V.J."/>
            <person name="McMahon K.D."/>
            <person name="Konstantinidis K.T."/>
            <person name="Eloe-Fadrosh E.A."/>
            <person name="Kyrpides N.C."/>
            <person name="Woyke T."/>
        </authorList>
    </citation>
    <scope>NUCLEOTIDE SEQUENCE</scope>
    <source>
        <strain evidence="14">GVMAG-M-3300023210-19</strain>
    </source>
</reference>
<evidence type="ECO:0000256" key="2">
    <source>
        <dbReference type="ARBA" id="ARBA00004922"/>
    </source>
</evidence>
<dbReference type="InterPro" id="IPR029044">
    <property type="entry name" value="Nucleotide-diphossugar_trans"/>
</dbReference>
<evidence type="ECO:0000256" key="10">
    <source>
        <dbReference type="ARBA" id="ARBA00023180"/>
    </source>
</evidence>
<evidence type="ECO:0000259" key="13">
    <source>
        <dbReference type="Pfam" id="PF13733"/>
    </source>
</evidence>
<keyword evidence="5" id="KW-0808">Transferase</keyword>
<dbReference type="Gene3D" id="3.90.550.10">
    <property type="entry name" value="Spore Coat Polysaccharide Biosynthesis Protein SpsA, Chain A"/>
    <property type="match status" value="1"/>
</dbReference>
<evidence type="ECO:0000256" key="7">
    <source>
        <dbReference type="ARBA" id="ARBA00022968"/>
    </source>
</evidence>
<comment type="subcellular location">
    <subcellularLocation>
        <location evidence="1">Membrane</location>
        <topology evidence="1">Single-pass type II membrane protein</topology>
    </subcellularLocation>
</comment>
<feature type="region of interest" description="Disordered" evidence="11">
    <location>
        <begin position="13"/>
        <end position="137"/>
    </location>
</feature>
<feature type="domain" description="Galactosyltransferase C-terminal" evidence="12">
    <location>
        <begin position="242"/>
        <end position="290"/>
    </location>
</feature>
<keyword evidence="10" id="KW-0325">Glycoprotein</keyword>
<organism evidence="14">
    <name type="scientific">viral metagenome</name>
    <dbReference type="NCBI Taxonomy" id="1070528"/>
    <lineage>
        <taxon>unclassified sequences</taxon>
        <taxon>metagenomes</taxon>
        <taxon>organismal metagenomes</taxon>
    </lineage>
</organism>
<dbReference type="InterPro" id="IPR027791">
    <property type="entry name" value="Galactosyl_T_C"/>
</dbReference>
<feature type="region of interest" description="Disordered" evidence="11">
    <location>
        <begin position="353"/>
        <end position="388"/>
    </location>
</feature>
<keyword evidence="6" id="KW-0812">Transmembrane</keyword>
<dbReference type="Pfam" id="PF13733">
    <property type="entry name" value="Glyco_transf_7N"/>
    <property type="match status" value="1"/>
</dbReference>
<keyword evidence="4" id="KW-0328">Glycosyltransferase</keyword>
<feature type="domain" description="Galactosyltransferase N-terminal" evidence="13">
    <location>
        <begin position="139"/>
        <end position="223"/>
    </location>
</feature>
<evidence type="ECO:0000256" key="11">
    <source>
        <dbReference type="SAM" id="MobiDB-lite"/>
    </source>
</evidence>
<evidence type="ECO:0000259" key="12">
    <source>
        <dbReference type="Pfam" id="PF02709"/>
    </source>
</evidence>
<evidence type="ECO:0000256" key="9">
    <source>
        <dbReference type="ARBA" id="ARBA00023136"/>
    </source>
</evidence>
<dbReference type="AlphaFoldDB" id="A0A6C0IIT3"/>
<evidence type="ECO:0000256" key="8">
    <source>
        <dbReference type="ARBA" id="ARBA00022989"/>
    </source>
</evidence>
<proteinExistence type="inferred from homology"/>
<dbReference type="PANTHER" id="PTHR19300:SF30">
    <property type="entry name" value="BETA-1,4-GALACTOSYLTRANSFERASE 7"/>
    <property type="match status" value="1"/>
</dbReference>
<evidence type="ECO:0000256" key="3">
    <source>
        <dbReference type="ARBA" id="ARBA00005735"/>
    </source>
</evidence>
<protein>
    <recommendedName>
        <fullName evidence="15">Galactosyltransferase C-terminal domain-containing protein</fullName>
    </recommendedName>
</protein>
<evidence type="ECO:0000256" key="6">
    <source>
        <dbReference type="ARBA" id="ARBA00022692"/>
    </source>
</evidence>
<name>A0A6C0IIT3_9ZZZZ</name>
<dbReference type="GO" id="GO:0005794">
    <property type="term" value="C:Golgi apparatus"/>
    <property type="evidence" value="ECO:0007669"/>
    <property type="project" value="TreeGrafter"/>
</dbReference>
<keyword evidence="9" id="KW-0472">Membrane</keyword>
<evidence type="ECO:0000256" key="5">
    <source>
        <dbReference type="ARBA" id="ARBA00022679"/>
    </source>
</evidence>
<dbReference type="UniPathway" id="UPA00378"/>
<dbReference type="PRINTS" id="PR02050">
    <property type="entry name" value="B14GALTRFASE"/>
</dbReference>
<evidence type="ECO:0000256" key="1">
    <source>
        <dbReference type="ARBA" id="ARBA00004606"/>
    </source>
</evidence>
<evidence type="ECO:0000313" key="14">
    <source>
        <dbReference type="EMBL" id="QHT93098.1"/>
    </source>
</evidence>
<sequence>MEDYINKKLADAAAKTKTNEVSVANNTNVTEVPVATATKNTSAKGSTENMEDIINKKIEETNAKKKADEEAKKKADEEAKKKADEEAKKKADEEAKKKADEEAKKKADEEAKKKEDEEAKKKEDEEAKKKEDEEAKKKNVPSMVFLVPYRDRSQQQGFFARHMISVMEDIPKDEYKIYYIHQVDKRDFNRGAMKNIGFLMVKEQYPNDYKNITLVFNDVDTMPYLKNFLNYKTTPGKVKHFYGYKFALGGIISMTGADFEKTLGFPNFWAWGYEDNMMKNRVDKHRLTINYEQFYPIMDKNILQLKDGLKKIVNRGEFDTYISKSDNSGHHTIKNLTYEINETTGFVDVKTFDTEKPNNSNENIPYDLRQGTRPFKAGRRGGGMKMSF</sequence>
<keyword evidence="8" id="KW-1133">Transmembrane helix</keyword>
<evidence type="ECO:0008006" key="15">
    <source>
        <dbReference type="Google" id="ProtNLM"/>
    </source>
</evidence>
<dbReference type="GO" id="GO:0008378">
    <property type="term" value="F:galactosyltransferase activity"/>
    <property type="evidence" value="ECO:0007669"/>
    <property type="project" value="TreeGrafter"/>
</dbReference>
<dbReference type="GO" id="GO:0005975">
    <property type="term" value="P:carbohydrate metabolic process"/>
    <property type="evidence" value="ECO:0007669"/>
    <property type="project" value="InterPro"/>
</dbReference>
<dbReference type="Pfam" id="PF02709">
    <property type="entry name" value="Glyco_transf_7C"/>
    <property type="match status" value="1"/>
</dbReference>
<accession>A0A6C0IIT3</accession>
<dbReference type="PANTHER" id="PTHR19300">
    <property type="entry name" value="BETA-1,4-GALACTOSYLTRANSFERASE"/>
    <property type="match status" value="1"/>
</dbReference>
<dbReference type="InterPro" id="IPR027995">
    <property type="entry name" value="Galactosyl_T_N"/>
</dbReference>
<feature type="compositionally biased region" description="Polar residues" evidence="11">
    <location>
        <begin position="19"/>
        <end position="30"/>
    </location>
</feature>
<dbReference type="EMBL" id="MN740200">
    <property type="protein sequence ID" value="QHT93098.1"/>
    <property type="molecule type" value="Genomic_DNA"/>
</dbReference>
<feature type="compositionally biased region" description="Basic and acidic residues" evidence="11">
    <location>
        <begin position="53"/>
        <end position="137"/>
    </location>
</feature>
<dbReference type="GO" id="GO:0016020">
    <property type="term" value="C:membrane"/>
    <property type="evidence" value="ECO:0007669"/>
    <property type="project" value="UniProtKB-SubCell"/>
</dbReference>
<evidence type="ECO:0000256" key="4">
    <source>
        <dbReference type="ARBA" id="ARBA00022676"/>
    </source>
</evidence>
<comment type="similarity">
    <text evidence="3">Belongs to the glycosyltransferase 7 family.</text>
</comment>
<keyword evidence="7" id="KW-0735">Signal-anchor</keyword>
<feature type="compositionally biased region" description="Polar residues" evidence="11">
    <location>
        <begin position="37"/>
        <end position="48"/>
    </location>
</feature>